<dbReference type="PATRIC" id="fig|1365248.3.peg.5393"/>
<dbReference type="InterPro" id="IPR016912">
    <property type="entry name" value="Phage_P2_GpU"/>
</dbReference>
<gene>
    <name evidence="1" type="ORF">N473_06830</name>
</gene>
<sequence length="133" mass="15318">MIRDVMLALGRYRFSVPTAAYSELKRITEYRWTTQERISRRPAMQYLGLGNEEITVTGTIYPHFNGGLRQVDQMRAEAAQGLPLLLVDGFGFVWGEFVVERIEETHTDIRRAGVPEKIEFNLTLKYYGGDDEI</sequence>
<name>A0A167H3J9_9GAMM</name>
<accession>A0A167H3J9</accession>
<proteinExistence type="predicted"/>
<protein>
    <recommendedName>
        <fullName evidence="3">Phage tail protein</fullName>
    </recommendedName>
</protein>
<dbReference type="RefSeq" id="WP_063370366.1">
    <property type="nucleotide sequence ID" value="NZ_AUYC01000095.1"/>
</dbReference>
<evidence type="ECO:0000313" key="1">
    <source>
        <dbReference type="EMBL" id="KZN57594.1"/>
    </source>
</evidence>
<reference evidence="1 2" key="1">
    <citation type="submission" date="2013-07" db="EMBL/GenBank/DDBJ databases">
        <title>Comparative Genomic and Metabolomic Analysis of Twelve Strains of Pseudoalteromonas luteoviolacea.</title>
        <authorList>
            <person name="Vynne N.G."/>
            <person name="Mansson M."/>
            <person name="Gram L."/>
        </authorList>
    </citation>
    <scope>NUCLEOTIDE SEQUENCE [LARGE SCALE GENOMIC DNA]</scope>
    <source>
        <strain evidence="1 2">CPMOR-1</strain>
    </source>
</reference>
<evidence type="ECO:0008006" key="3">
    <source>
        <dbReference type="Google" id="ProtNLM"/>
    </source>
</evidence>
<dbReference type="Pfam" id="PF06995">
    <property type="entry name" value="Phage_P2_GpU"/>
    <property type="match status" value="1"/>
</dbReference>
<dbReference type="AlphaFoldDB" id="A0A167H3J9"/>
<organism evidence="1 2">
    <name type="scientific">Pseudoalteromonas luteoviolacea CPMOR-1</name>
    <dbReference type="NCBI Taxonomy" id="1365248"/>
    <lineage>
        <taxon>Bacteria</taxon>
        <taxon>Pseudomonadati</taxon>
        <taxon>Pseudomonadota</taxon>
        <taxon>Gammaproteobacteria</taxon>
        <taxon>Alteromonadales</taxon>
        <taxon>Pseudoalteromonadaceae</taxon>
        <taxon>Pseudoalteromonas</taxon>
    </lineage>
</organism>
<dbReference type="PIRSF" id="PIRSF029208">
    <property type="entry name" value="Phage_tail_GPU"/>
    <property type="match status" value="1"/>
</dbReference>
<dbReference type="EMBL" id="AUYC01000095">
    <property type="protein sequence ID" value="KZN57594.1"/>
    <property type="molecule type" value="Genomic_DNA"/>
</dbReference>
<dbReference type="Proteomes" id="UP000076486">
    <property type="component" value="Unassembled WGS sequence"/>
</dbReference>
<dbReference type="InterPro" id="IPR009734">
    <property type="entry name" value="Myoviridae_GpU"/>
</dbReference>
<evidence type="ECO:0000313" key="2">
    <source>
        <dbReference type="Proteomes" id="UP000076486"/>
    </source>
</evidence>
<comment type="caution">
    <text evidence="1">The sequence shown here is derived from an EMBL/GenBank/DDBJ whole genome shotgun (WGS) entry which is preliminary data.</text>
</comment>